<sequence>MADAPNHKSSKDRQLFVTDDEISDADNRSGEDEQTENDEDEDEGYEIQIDDDDELDEDPQGACGGSTESLYTNPSASYMPAPGERDVRPTSEDATETTRTRQQVDQTLFDDDGYALIPDPPVNDADLGYTTFDGPSTPPKIPRKQANRRPVSQPISASKIRSSIKLLQRRRNAQPDRQPTPRTQSTTISMSNRPLPPLPQQTIQQPSPTHQPSPNPDRDSRGEREIMDNALYEAPTPSRSTPADASEAPRSNRQNTSPSHRVPGSPRLYRPLGFSPVVVGSSDARFIQECLHDAFHGQVKTINTCFPVPVYVLDSLVDPVIAKRAVRCAGLIKPIIRVVILINYYYVGIHRSARARALALNLMSPPTMESLKRKLEPFLPQNTAPAPSPCLRALGRLNVSNSQQKVCCETLDRLLKPKRDPERRLQRMECATNFRGRNLLFLAPRFTLDAAKRMYLANLDIMNKDEGDEDEELKLMITTQTHPTRDAIINDAIFCISLGNAIYSYEQTLEQLRGLIHMELENLSEYLYFAYLQHPRMKDDYMVLSHEMASEVTSNRTEAQGLASVSRRLIAFARRCFETPLFFSPTYIKYLVRCGALEEAGYSGFSSEKSARAFANPELFNPINNEAAARKLLRRTLHFTVLEQPVPNNRRIPTTHIPTHASYDMFIQATRFMTPLRPPPPAPPQESPQAHRHSTFL</sequence>
<feature type="compositionally biased region" description="Polar residues" evidence="2">
    <location>
        <begin position="237"/>
        <end position="259"/>
    </location>
</feature>
<comment type="subcellular location">
    <subcellularLocation>
        <location evidence="1">Host cell</location>
    </subcellularLocation>
</comment>
<gene>
    <name evidence="3" type="primary">B25</name>
</gene>
<dbReference type="EMBL" id="KP202868">
    <property type="protein sequence ID" value="AKB93225.1"/>
    <property type="molecule type" value="Genomic_DNA"/>
</dbReference>
<dbReference type="Pfam" id="PF04637">
    <property type="entry name" value="Herpes_pp85"/>
    <property type="match status" value="1"/>
</dbReference>
<protein>
    <submittedName>
        <fullName evidence="3">B25</fullName>
    </submittedName>
</protein>
<feature type="compositionally biased region" description="Polar residues" evidence="2">
    <location>
        <begin position="175"/>
        <end position="192"/>
    </location>
</feature>
<evidence type="ECO:0000256" key="2">
    <source>
        <dbReference type="SAM" id="MobiDB-lite"/>
    </source>
</evidence>
<feature type="compositionally biased region" description="Polar residues" evidence="2">
    <location>
        <begin position="66"/>
        <end position="76"/>
    </location>
</feature>
<dbReference type="GO" id="GO:0043657">
    <property type="term" value="C:host cell"/>
    <property type="evidence" value="ECO:0007669"/>
    <property type="project" value="UniProtKB-SubCell"/>
</dbReference>
<evidence type="ECO:0000256" key="1">
    <source>
        <dbReference type="ARBA" id="ARBA00004340"/>
    </source>
</evidence>
<feature type="compositionally biased region" description="Pro residues" evidence="2">
    <location>
        <begin position="676"/>
        <end position="686"/>
    </location>
</feature>
<feature type="compositionally biased region" description="Basic and acidic residues" evidence="2">
    <location>
        <begin position="216"/>
        <end position="227"/>
    </location>
</feature>
<feature type="region of interest" description="Disordered" evidence="2">
    <location>
        <begin position="674"/>
        <end position="697"/>
    </location>
</feature>
<name>A0A0E3X477_RCMVE</name>
<feature type="compositionally biased region" description="Basic and acidic residues" evidence="2">
    <location>
        <begin position="1"/>
        <end position="14"/>
    </location>
</feature>
<reference evidence="3 4" key="2">
    <citation type="journal article" date="2015" name="J. Gen. Virol.">
        <title>The English isolate and a newly identified Berlin isolate of Rat Cytomegalovirus (RCMV) share similarities with but separate as an anciently diverged clade from Mouse CMV and the Maastricht isolate of RCMV.</title>
        <authorList>
            <person name="Geyer H."/>
            <person name="Ettinger J."/>
            <person name="Moller L."/>
            <person name="Schmolz E."/>
            <person name="Nitsche A."/>
            <person name="Brune W."/>
            <person name="Heaggans S."/>
            <person name="Sandford G.R."/>
            <person name="Hayward G.S."/>
            <person name="Voigt S."/>
        </authorList>
    </citation>
    <scope>NUCLEOTIDE SEQUENCE [LARGE SCALE GENOMIC DNA]</scope>
    <source>
        <strain evidence="3">Berlin</strain>
    </source>
</reference>
<accession>A0A0E3X477</accession>
<organism evidence="3 4">
    <name type="scientific">Rat cytomegalovirus (isolate England)</name>
    <name type="common">RCMV-E</name>
    <name type="synonym">Murid herpesvirus 8</name>
    <dbReference type="NCBI Taxonomy" id="1261657"/>
    <lineage>
        <taxon>Viruses</taxon>
        <taxon>Duplodnaviria</taxon>
        <taxon>Heunggongvirae</taxon>
        <taxon>Peploviricota</taxon>
        <taxon>Herviviricetes</taxon>
        <taxon>Herpesvirales</taxon>
        <taxon>Orthoherpesviridae</taxon>
        <taxon>Betaherpesvirinae</taxon>
        <taxon>Muromegalovirus</taxon>
        <taxon>Muromegalovirus muridbeta8</taxon>
    </lineage>
</organism>
<proteinExistence type="predicted"/>
<reference evidence="3 4" key="1">
    <citation type="journal article" date="2012" name="J. Virol.">
        <title>Complete genome sequence of the english isolate of rat cytomegalovirus (Murid herpesvirus 8).</title>
        <authorList>
            <person name="Ettinger J."/>
            <person name="Geyer H."/>
            <person name="Nitsche A."/>
            <person name="Zimmermann A."/>
            <person name="Brune W."/>
            <person name="Sandford G.R."/>
            <person name="Hayward G.S."/>
            <person name="Voigt S."/>
        </authorList>
    </citation>
    <scope>NUCLEOTIDE SEQUENCE [LARGE SCALE GENOMIC DNA]</scope>
    <source>
        <strain evidence="3">Berlin</strain>
    </source>
</reference>
<feature type="compositionally biased region" description="Acidic residues" evidence="2">
    <location>
        <begin position="32"/>
        <end position="59"/>
    </location>
</feature>
<feature type="region of interest" description="Disordered" evidence="2">
    <location>
        <begin position="1"/>
        <end position="268"/>
    </location>
</feature>
<feature type="compositionally biased region" description="Basic and acidic residues" evidence="2">
    <location>
        <begin position="83"/>
        <end position="99"/>
    </location>
</feature>
<dbReference type="Proteomes" id="UP000097765">
    <property type="component" value="Segment"/>
</dbReference>
<dbReference type="InterPro" id="IPR006731">
    <property type="entry name" value="Herpes_pp85"/>
</dbReference>
<evidence type="ECO:0000313" key="3">
    <source>
        <dbReference type="EMBL" id="AKB93225.1"/>
    </source>
</evidence>
<evidence type="ECO:0000313" key="4">
    <source>
        <dbReference type="Proteomes" id="UP000097765"/>
    </source>
</evidence>
<organismHost>
    <name type="scientific">Rattus norvegicus</name>
    <name type="common">Rat</name>
    <dbReference type="NCBI Taxonomy" id="10116"/>
</organismHost>